<dbReference type="PATRIC" id="fig|728005.3.peg.4054"/>
<sequence length="359" mass="39323">MSETSKRLDWVDMAKGLSIFLVVMMYAASSVGEDTGGVGALHWAIAFATPFRMPEFFLISGLFLSQVIDRPWRAYADRRVVHYLYFYALWALIHIIFKVGLLGIDPVGALQQIAWAVIQPYGVLWFIYMLAVVSALTKLLHDSPAPRWAVFAIAATLQMATIQTGSYAIDQFAEYFVFFYAGYALAPQLFKLADWAADHAALSLAGLALWAIVNGSLVFLGGFAMHPIHPVMGFAGLPGVHLVLALVGTSALCVIAALLTRLPWLNWLRWMGSKSLVIYVAFVLPLGVSRTILIKLGVDEPTVLSLATMAIAIVSPLVLYWIVQRTGFGKFLFERPAWAHLKGTQGSAKDSNAVATPAE</sequence>
<evidence type="ECO:0000313" key="11">
    <source>
        <dbReference type="Proteomes" id="UP000033519"/>
    </source>
</evidence>
<feature type="domain" description="Acyltransferase 3" evidence="8">
    <location>
        <begin position="9"/>
        <end position="321"/>
    </location>
</feature>
<feature type="transmembrane region" description="Helical" evidence="7">
    <location>
        <begin position="41"/>
        <end position="64"/>
    </location>
</feature>
<evidence type="ECO:0000313" key="9">
    <source>
        <dbReference type="EMBL" id="KKC33582.1"/>
    </source>
</evidence>
<feature type="transmembrane region" description="Helical" evidence="7">
    <location>
        <begin position="200"/>
        <end position="220"/>
    </location>
</feature>
<dbReference type="PANTHER" id="PTHR40074">
    <property type="entry name" value="O-ACETYLTRANSFERASE WECH"/>
    <property type="match status" value="1"/>
</dbReference>
<feature type="transmembrane region" description="Helical" evidence="7">
    <location>
        <begin position="12"/>
        <end position="29"/>
    </location>
</feature>
<keyword evidence="5 7" id="KW-1133">Transmembrane helix</keyword>
<dbReference type="EMBL" id="FOMB01000007">
    <property type="protein sequence ID" value="SFC59583.1"/>
    <property type="molecule type" value="Genomic_DNA"/>
</dbReference>
<evidence type="ECO:0000259" key="8">
    <source>
        <dbReference type="Pfam" id="PF01757"/>
    </source>
</evidence>
<reference evidence="10 12" key="2">
    <citation type="submission" date="2016-10" db="EMBL/GenBank/DDBJ databases">
        <authorList>
            <person name="de Groot N.N."/>
        </authorList>
    </citation>
    <scope>NUCLEOTIDE SEQUENCE [LARGE SCALE GENOMIC DNA]</scope>
    <source>
        <strain evidence="10 12">CGMCC 1.10210</strain>
    </source>
</reference>
<dbReference type="STRING" id="728005.SAMN04488059_107116"/>
<reference evidence="9 11" key="1">
    <citation type="submission" date="2015-03" db="EMBL/GenBank/DDBJ databases">
        <authorList>
            <person name="Lepp D."/>
            <person name="Hassan Y.I."/>
            <person name="Li X.-Z."/>
            <person name="Zhou T."/>
        </authorList>
    </citation>
    <scope>NUCLEOTIDE SEQUENCE [LARGE SCALE GENOMIC DNA]</scope>
    <source>
        <strain evidence="9 11">Cr7-05</strain>
    </source>
</reference>
<gene>
    <name evidence="10" type="ORF">SAMN04488059_107116</name>
    <name evidence="9" type="ORF">WH91_07735</name>
</gene>
<keyword evidence="9" id="KW-0012">Acyltransferase</keyword>
<dbReference type="RefSeq" id="WP_046170415.1">
    <property type="nucleotide sequence ID" value="NZ_FOMB01000007.1"/>
</dbReference>
<evidence type="ECO:0000256" key="7">
    <source>
        <dbReference type="SAM" id="Phobius"/>
    </source>
</evidence>
<dbReference type="PANTHER" id="PTHR40074:SF4">
    <property type="entry name" value="INNER MEMBRANE PROTEIN YCFT"/>
    <property type="match status" value="1"/>
</dbReference>
<comment type="subcellular location">
    <subcellularLocation>
        <location evidence="1">Cell membrane</location>
        <topology evidence="1">Multi-pass membrane protein</topology>
    </subcellularLocation>
</comment>
<keyword evidence="4 7" id="KW-0812">Transmembrane</keyword>
<keyword evidence="6 7" id="KW-0472">Membrane</keyword>
<dbReference type="Proteomes" id="UP000033519">
    <property type="component" value="Unassembled WGS sequence"/>
</dbReference>
<protein>
    <submittedName>
        <fullName evidence="9">Acyltransferase</fullName>
    </submittedName>
    <submittedName>
        <fullName evidence="10">Uncharacterized membrane protein YcfT</fullName>
    </submittedName>
</protein>
<evidence type="ECO:0000256" key="4">
    <source>
        <dbReference type="ARBA" id="ARBA00022692"/>
    </source>
</evidence>
<evidence type="ECO:0000256" key="6">
    <source>
        <dbReference type="ARBA" id="ARBA00023136"/>
    </source>
</evidence>
<keyword evidence="11" id="KW-1185">Reference proteome</keyword>
<dbReference type="AlphaFoldDB" id="A0A0F5PY46"/>
<organism evidence="10 12">
    <name type="scientific">Devosia psychrophila</name>
    <dbReference type="NCBI Taxonomy" id="728005"/>
    <lineage>
        <taxon>Bacteria</taxon>
        <taxon>Pseudomonadati</taxon>
        <taxon>Pseudomonadota</taxon>
        <taxon>Alphaproteobacteria</taxon>
        <taxon>Hyphomicrobiales</taxon>
        <taxon>Devosiaceae</taxon>
        <taxon>Devosia</taxon>
    </lineage>
</organism>
<name>A0A0F5PY46_9HYPH</name>
<evidence type="ECO:0000313" key="10">
    <source>
        <dbReference type="EMBL" id="SFC59583.1"/>
    </source>
</evidence>
<dbReference type="GO" id="GO:0016413">
    <property type="term" value="F:O-acetyltransferase activity"/>
    <property type="evidence" value="ECO:0007669"/>
    <property type="project" value="TreeGrafter"/>
</dbReference>
<feature type="transmembrane region" description="Helical" evidence="7">
    <location>
        <begin position="148"/>
        <end position="169"/>
    </location>
</feature>
<feature type="transmembrane region" description="Helical" evidence="7">
    <location>
        <begin position="113"/>
        <end position="136"/>
    </location>
</feature>
<evidence type="ECO:0000313" key="12">
    <source>
        <dbReference type="Proteomes" id="UP000182258"/>
    </source>
</evidence>
<keyword evidence="9" id="KW-0808">Transferase</keyword>
<dbReference type="GO" id="GO:0009246">
    <property type="term" value="P:enterobacterial common antigen biosynthetic process"/>
    <property type="evidence" value="ECO:0007669"/>
    <property type="project" value="TreeGrafter"/>
</dbReference>
<feature type="transmembrane region" description="Helical" evidence="7">
    <location>
        <begin position="276"/>
        <end position="297"/>
    </location>
</feature>
<dbReference type="Proteomes" id="UP000182258">
    <property type="component" value="Unassembled WGS sequence"/>
</dbReference>
<accession>A0A0F5PY46</accession>
<evidence type="ECO:0000256" key="3">
    <source>
        <dbReference type="ARBA" id="ARBA00022475"/>
    </source>
</evidence>
<feature type="transmembrane region" description="Helical" evidence="7">
    <location>
        <begin position="84"/>
        <end position="101"/>
    </location>
</feature>
<evidence type="ECO:0000256" key="5">
    <source>
        <dbReference type="ARBA" id="ARBA00022989"/>
    </source>
</evidence>
<dbReference type="GO" id="GO:0005886">
    <property type="term" value="C:plasma membrane"/>
    <property type="evidence" value="ECO:0007669"/>
    <property type="project" value="UniProtKB-SubCell"/>
</dbReference>
<feature type="transmembrane region" description="Helical" evidence="7">
    <location>
        <begin position="303"/>
        <end position="323"/>
    </location>
</feature>
<evidence type="ECO:0000256" key="2">
    <source>
        <dbReference type="ARBA" id="ARBA00007400"/>
    </source>
</evidence>
<dbReference type="EMBL" id="LAPV01000086">
    <property type="protein sequence ID" value="KKC33582.1"/>
    <property type="molecule type" value="Genomic_DNA"/>
</dbReference>
<dbReference type="InterPro" id="IPR002656">
    <property type="entry name" value="Acyl_transf_3_dom"/>
</dbReference>
<comment type="similarity">
    <text evidence="2">Belongs to the acyltransferase 3 family.</text>
</comment>
<dbReference type="OrthoDB" id="9814956at2"/>
<proteinExistence type="inferred from homology"/>
<feature type="transmembrane region" description="Helical" evidence="7">
    <location>
        <begin position="175"/>
        <end position="193"/>
    </location>
</feature>
<feature type="transmembrane region" description="Helical" evidence="7">
    <location>
        <begin position="240"/>
        <end position="264"/>
    </location>
</feature>
<evidence type="ECO:0000256" key="1">
    <source>
        <dbReference type="ARBA" id="ARBA00004651"/>
    </source>
</evidence>
<dbReference type="Pfam" id="PF01757">
    <property type="entry name" value="Acyl_transf_3"/>
    <property type="match status" value="1"/>
</dbReference>
<keyword evidence="3" id="KW-1003">Cell membrane</keyword>